<comment type="function">
    <text evidence="14">Essential cell division protein that coordinates cell division and chromosome segregation. The N-terminus is involved in assembly of the cell-division machinery. The C-terminus functions as a DNA motor that moves dsDNA in an ATP-dependent manner towards the dif recombination site, which is located within the replication terminus region. Translocation stops specifically at Xer-dif sites, where FtsK interacts with the Xer recombinase, allowing activation of chromosome unlinking by recombination. FtsK orienting polar sequences (KOPS) guide the direction of DNA translocation. FtsK can remove proteins from DNA as it translocates, but translocation stops specifically at XerCD-dif site, thereby preventing removal of XerC and XerD from dif.</text>
</comment>
<dbReference type="InterPro" id="IPR025199">
    <property type="entry name" value="FtsK_4TM"/>
</dbReference>
<feature type="compositionally biased region" description="Low complexity" evidence="17">
    <location>
        <begin position="385"/>
        <end position="395"/>
    </location>
</feature>
<evidence type="ECO:0000256" key="3">
    <source>
        <dbReference type="ARBA" id="ARBA00020887"/>
    </source>
</evidence>
<dbReference type="InterPro" id="IPR018541">
    <property type="entry name" value="Ftsk_gamma"/>
</dbReference>
<evidence type="ECO:0000256" key="2">
    <source>
        <dbReference type="ARBA" id="ARBA00006474"/>
    </source>
</evidence>
<keyword evidence="11" id="KW-0238">DNA-binding</keyword>
<feature type="compositionally biased region" description="Low complexity" evidence="17">
    <location>
        <begin position="299"/>
        <end position="309"/>
    </location>
</feature>
<sequence length="1046" mass="111907">MRSSRTLSSARMPADSRLRQALRRNVAGVAGLVMIAAVAALAAALATWSVDDPSWSHATELPVRNALGPAGAVVADLLMQLVGLTSAVFLYPIVVWGWQLVVGRTVKVERRRMVAWVLGTLCGAGFAGALPVAAGWPLPTGLGGVLGDLVLQVPAAFSGGLLEGTERLVVAGLFGLGGLALLAYAAGLYGTRREVDIDTLEPADEEIERDSDGFGAAAIGAVSHWWLSAKARLGRGRAAPDYAYPGEEGFDEAPPPEKRGRLGRMVRGLVQPDDGLDQLVAPVPVATPRRAPEPRVEAPRAPAPVRAPALDGDGGLDRRATRGGSVHADYAPNRSRVAEPAMAPVPQREPAPEYRAEAPRAAPRPAPVPADEYDLDDDLEAIATVRPAVRAAAEPRAARPDPVAPRPRPLRGPFALPRTPAAPAGGAAEAEPRLDPPFDPLFDPPFGDEAEPAEDFADRFAPEPDEDDDYDPGFVQPRTVEVTPPPRPLRGPAAPRPAPVATEPMVGRVTPPAPPPRPGKRLEADRQPPLPVFTAGGYQFPPLQLLAEPRPQGQVKVSADALEQNARLLEGVLEDFGVKGEIINVRPGPVVTLYELEPAPGIKSSRVIGLADDIARSMSAIAARVAVIPGKNAIGIELPNQRRETVYLRELVASEDFERSKARLALCLGKTIGGEPVIVDLARTPHMLVAGTTGSGKSVSINTMILSLLYRLTPDQCRLIMIDPKMLELSVYDGIPHLLTPVVTDPKKAVVALKWTVREMEDRYKKMSKLGVRNIEGFNARLAQALEKGESISRTVQTGFDRETGEPIFETEEFDLQPMPFIVVLIDEMADLMMVAGKEIEGTVQRLAQMARAAGIHVIMATQRPSVDVITGTIKANFPTRVSFQVTSRIDSRTILGEQGAEQLLGQGDMLYMAGGGRIQRVHGPFVADEEVEQIVAHLKTQGTPDYLDAITADEDESPYDEGGGAAGGGEVGEGADLYDQAIAVVLRDKKVSTSYIQRRLGIGYNRAASIIERMEKEGIVSAPNSQGKREILLEQPVGGGYEQDY</sequence>
<feature type="compositionally biased region" description="Acidic residues" evidence="17">
    <location>
        <begin position="446"/>
        <end position="455"/>
    </location>
</feature>
<evidence type="ECO:0000256" key="15">
    <source>
        <dbReference type="ARBA" id="ARBA00025923"/>
    </source>
</evidence>
<comment type="subcellular location">
    <subcellularLocation>
        <location evidence="1">Cell membrane</location>
        <topology evidence="1">Multi-pass membrane protein</topology>
    </subcellularLocation>
</comment>
<comment type="caution">
    <text evidence="20">The sequence shown here is derived from an EMBL/GenBank/DDBJ whole genome shotgun (WGS) entry which is preliminary data.</text>
</comment>
<dbReference type="CDD" id="cd01127">
    <property type="entry name" value="TrwB_TraG_TraD_VirD4"/>
    <property type="match status" value="1"/>
</dbReference>
<dbReference type="SUPFAM" id="SSF52540">
    <property type="entry name" value="P-loop containing nucleoside triphosphate hydrolases"/>
    <property type="match status" value="1"/>
</dbReference>
<dbReference type="Gene3D" id="3.40.50.300">
    <property type="entry name" value="P-loop containing nucleotide triphosphate hydrolases"/>
    <property type="match status" value="1"/>
</dbReference>
<keyword evidence="4" id="KW-1003">Cell membrane</keyword>
<dbReference type="Pfam" id="PF17854">
    <property type="entry name" value="FtsK_alpha"/>
    <property type="match status" value="1"/>
</dbReference>
<evidence type="ECO:0000256" key="4">
    <source>
        <dbReference type="ARBA" id="ARBA00022475"/>
    </source>
</evidence>
<feature type="compositionally biased region" description="Low complexity" evidence="17">
    <location>
        <begin position="415"/>
        <end position="429"/>
    </location>
</feature>
<comment type="subunit">
    <text evidence="15">Homohexamer. Forms a ring that surrounds DNA.</text>
</comment>
<proteinExistence type="inferred from homology"/>
<feature type="transmembrane region" description="Helical" evidence="18">
    <location>
        <begin position="169"/>
        <end position="189"/>
    </location>
</feature>
<evidence type="ECO:0000256" key="14">
    <source>
        <dbReference type="ARBA" id="ARBA00024784"/>
    </source>
</evidence>
<dbReference type="GO" id="GO:0005524">
    <property type="term" value="F:ATP binding"/>
    <property type="evidence" value="ECO:0007669"/>
    <property type="project" value="UniProtKB-UniRule"/>
</dbReference>
<evidence type="ECO:0000256" key="10">
    <source>
        <dbReference type="ARBA" id="ARBA00022989"/>
    </source>
</evidence>
<dbReference type="Gene3D" id="1.10.10.10">
    <property type="entry name" value="Winged helix-like DNA-binding domain superfamily/Winged helix DNA-binding domain"/>
    <property type="match status" value="1"/>
</dbReference>
<reference evidence="20" key="1">
    <citation type="submission" date="2020-12" db="EMBL/GenBank/DDBJ databases">
        <title>Methylobrevis albus sp. nov., isolated from fresh water lack sediment.</title>
        <authorList>
            <person name="Zou Q."/>
        </authorList>
    </citation>
    <scope>NUCLEOTIDE SEQUENCE</scope>
    <source>
        <strain evidence="20">L22</strain>
    </source>
</reference>
<feature type="binding site" evidence="16">
    <location>
        <begin position="691"/>
        <end position="698"/>
    </location>
    <ligand>
        <name>ATP</name>
        <dbReference type="ChEBI" id="CHEBI:30616"/>
    </ligand>
</feature>
<gene>
    <name evidence="20" type="ORF">I5731_08945</name>
</gene>
<feature type="region of interest" description="Disordered" evidence="17">
    <location>
        <begin position="286"/>
        <end position="522"/>
    </location>
</feature>
<evidence type="ECO:0000256" key="9">
    <source>
        <dbReference type="ARBA" id="ARBA00022840"/>
    </source>
</evidence>
<dbReference type="PANTHER" id="PTHR22683">
    <property type="entry name" value="SPORULATION PROTEIN RELATED"/>
    <property type="match status" value="1"/>
</dbReference>
<evidence type="ECO:0000256" key="5">
    <source>
        <dbReference type="ARBA" id="ARBA00022618"/>
    </source>
</evidence>
<dbReference type="Pfam" id="PF13491">
    <property type="entry name" value="FtsK_4TM"/>
    <property type="match status" value="1"/>
</dbReference>
<dbReference type="InterPro" id="IPR041027">
    <property type="entry name" value="FtsK_alpha"/>
</dbReference>
<dbReference type="InterPro" id="IPR027417">
    <property type="entry name" value="P-loop_NTPase"/>
</dbReference>
<dbReference type="GO" id="GO:0051301">
    <property type="term" value="P:cell division"/>
    <property type="evidence" value="ECO:0007669"/>
    <property type="project" value="UniProtKB-KW"/>
</dbReference>
<name>A0A931I0K0_9HYPH</name>
<evidence type="ECO:0000256" key="8">
    <source>
        <dbReference type="ARBA" id="ARBA00022829"/>
    </source>
</evidence>
<dbReference type="InterPro" id="IPR036390">
    <property type="entry name" value="WH_DNA-bd_sf"/>
</dbReference>
<evidence type="ECO:0000313" key="21">
    <source>
        <dbReference type="Proteomes" id="UP000631694"/>
    </source>
</evidence>
<dbReference type="GO" id="GO:0003677">
    <property type="term" value="F:DNA binding"/>
    <property type="evidence" value="ECO:0007669"/>
    <property type="project" value="UniProtKB-KW"/>
</dbReference>
<comment type="similarity">
    <text evidence="2">Belongs to the FtsK/SpoIIIE/SftA family.</text>
</comment>
<keyword evidence="9 16" id="KW-0067">ATP-binding</keyword>
<evidence type="ECO:0000256" key="18">
    <source>
        <dbReference type="SAM" id="Phobius"/>
    </source>
</evidence>
<organism evidence="20 21">
    <name type="scientific">Methylobrevis albus</name>
    <dbReference type="NCBI Taxonomy" id="2793297"/>
    <lineage>
        <taxon>Bacteria</taxon>
        <taxon>Pseudomonadati</taxon>
        <taxon>Pseudomonadota</taxon>
        <taxon>Alphaproteobacteria</taxon>
        <taxon>Hyphomicrobiales</taxon>
        <taxon>Pleomorphomonadaceae</taxon>
        <taxon>Methylobrevis</taxon>
    </lineage>
</organism>
<feature type="transmembrane region" description="Helical" evidence="18">
    <location>
        <begin position="113"/>
        <end position="136"/>
    </location>
</feature>
<dbReference type="Pfam" id="PF09397">
    <property type="entry name" value="FtsK_gamma"/>
    <property type="match status" value="1"/>
</dbReference>
<dbReference type="Gene3D" id="3.30.980.40">
    <property type="match status" value="1"/>
</dbReference>
<feature type="domain" description="FtsK" evidence="19">
    <location>
        <begin position="674"/>
        <end position="893"/>
    </location>
</feature>
<evidence type="ECO:0000256" key="17">
    <source>
        <dbReference type="SAM" id="MobiDB-lite"/>
    </source>
</evidence>
<keyword evidence="13" id="KW-0131">Cell cycle</keyword>
<dbReference type="Proteomes" id="UP000631694">
    <property type="component" value="Unassembled WGS sequence"/>
</dbReference>
<evidence type="ECO:0000256" key="11">
    <source>
        <dbReference type="ARBA" id="ARBA00023125"/>
    </source>
</evidence>
<evidence type="ECO:0000259" key="19">
    <source>
        <dbReference type="PROSITE" id="PS50901"/>
    </source>
</evidence>
<feature type="compositionally biased region" description="Acidic residues" evidence="17">
    <location>
        <begin position="371"/>
        <end position="380"/>
    </location>
</feature>
<keyword evidence="12 18" id="KW-0472">Membrane</keyword>
<dbReference type="EMBL" id="JADZLT010000049">
    <property type="protein sequence ID" value="MBH0237945.1"/>
    <property type="molecule type" value="Genomic_DNA"/>
</dbReference>
<keyword evidence="10 18" id="KW-1133">Transmembrane helix</keyword>
<dbReference type="InterPro" id="IPR036388">
    <property type="entry name" value="WH-like_DNA-bd_sf"/>
</dbReference>
<evidence type="ECO:0000256" key="12">
    <source>
        <dbReference type="ARBA" id="ARBA00023136"/>
    </source>
</evidence>
<evidence type="ECO:0000256" key="6">
    <source>
        <dbReference type="ARBA" id="ARBA00022692"/>
    </source>
</evidence>
<dbReference type="GO" id="GO:0005886">
    <property type="term" value="C:plasma membrane"/>
    <property type="evidence" value="ECO:0007669"/>
    <property type="project" value="UniProtKB-SubCell"/>
</dbReference>
<dbReference type="SMART" id="SM00382">
    <property type="entry name" value="AAA"/>
    <property type="match status" value="1"/>
</dbReference>
<evidence type="ECO:0000256" key="7">
    <source>
        <dbReference type="ARBA" id="ARBA00022741"/>
    </source>
</evidence>
<keyword evidence="21" id="KW-1185">Reference proteome</keyword>
<keyword evidence="8" id="KW-0159">Chromosome partition</keyword>
<dbReference type="AlphaFoldDB" id="A0A931I0K0"/>
<evidence type="ECO:0000313" key="20">
    <source>
        <dbReference type="EMBL" id="MBH0237945.1"/>
    </source>
</evidence>
<dbReference type="GO" id="GO:0007059">
    <property type="term" value="P:chromosome segregation"/>
    <property type="evidence" value="ECO:0007669"/>
    <property type="project" value="UniProtKB-KW"/>
</dbReference>
<accession>A0A931I0K0</accession>
<dbReference type="PANTHER" id="PTHR22683:SF41">
    <property type="entry name" value="DNA TRANSLOCASE FTSK"/>
    <property type="match status" value="1"/>
</dbReference>
<dbReference type="PROSITE" id="PS50901">
    <property type="entry name" value="FTSK"/>
    <property type="match status" value="1"/>
</dbReference>
<feature type="transmembrane region" description="Helical" evidence="18">
    <location>
        <begin position="21"/>
        <end position="46"/>
    </location>
</feature>
<feature type="compositionally biased region" description="Pro residues" evidence="17">
    <location>
        <begin position="483"/>
        <end position="498"/>
    </location>
</feature>
<dbReference type="Pfam" id="PF01580">
    <property type="entry name" value="FtsK_SpoIIIE"/>
    <property type="match status" value="1"/>
</dbReference>
<protein>
    <recommendedName>
        <fullName evidence="3">DNA translocase FtsK</fullName>
    </recommendedName>
</protein>
<feature type="transmembrane region" description="Helical" evidence="18">
    <location>
        <begin position="142"/>
        <end position="162"/>
    </location>
</feature>
<dbReference type="InterPro" id="IPR002543">
    <property type="entry name" value="FtsK_dom"/>
</dbReference>
<evidence type="ECO:0000256" key="1">
    <source>
        <dbReference type="ARBA" id="ARBA00004651"/>
    </source>
</evidence>
<keyword evidence="7 16" id="KW-0547">Nucleotide-binding</keyword>
<feature type="transmembrane region" description="Helical" evidence="18">
    <location>
        <begin position="77"/>
        <end position="101"/>
    </location>
</feature>
<dbReference type="SMART" id="SM00843">
    <property type="entry name" value="Ftsk_gamma"/>
    <property type="match status" value="1"/>
</dbReference>
<dbReference type="InterPro" id="IPR050206">
    <property type="entry name" value="FtsK/SpoIIIE/SftA"/>
</dbReference>
<dbReference type="SUPFAM" id="SSF46785">
    <property type="entry name" value="Winged helix' DNA-binding domain"/>
    <property type="match status" value="1"/>
</dbReference>
<dbReference type="InterPro" id="IPR003593">
    <property type="entry name" value="AAA+_ATPase"/>
</dbReference>
<evidence type="ECO:0000256" key="16">
    <source>
        <dbReference type="PROSITE-ProRule" id="PRU00289"/>
    </source>
</evidence>
<keyword evidence="6 18" id="KW-0812">Transmembrane</keyword>
<keyword evidence="5" id="KW-0132">Cell division</keyword>
<evidence type="ECO:0000256" key="13">
    <source>
        <dbReference type="ARBA" id="ARBA00023306"/>
    </source>
</evidence>
<dbReference type="RefSeq" id="WP_197311000.1">
    <property type="nucleotide sequence ID" value="NZ_JADZLT010000049.1"/>
</dbReference>